<dbReference type="InterPro" id="IPR004360">
    <property type="entry name" value="Glyas_Fos-R_dOase_dom"/>
</dbReference>
<dbReference type="GeneID" id="98055429"/>
<evidence type="ECO:0000313" key="2">
    <source>
        <dbReference type="EMBL" id="NYG05050.1"/>
    </source>
</evidence>
<keyword evidence="3" id="KW-1185">Reference proteome</keyword>
<gene>
    <name evidence="2" type="ORF">HDA37_005335</name>
</gene>
<dbReference type="Gene3D" id="3.30.720.110">
    <property type="match status" value="1"/>
</dbReference>
<dbReference type="Proteomes" id="UP000549695">
    <property type="component" value="Unassembled WGS sequence"/>
</dbReference>
<organism evidence="2 3">
    <name type="scientific">Pseudonocardia alni</name>
    <name type="common">Amycolata alni</name>
    <dbReference type="NCBI Taxonomy" id="33907"/>
    <lineage>
        <taxon>Bacteria</taxon>
        <taxon>Bacillati</taxon>
        <taxon>Actinomycetota</taxon>
        <taxon>Actinomycetes</taxon>
        <taxon>Pseudonocardiales</taxon>
        <taxon>Pseudonocardiaceae</taxon>
        <taxon>Pseudonocardia</taxon>
    </lineage>
</organism>
<protein>
    <submittedName>
        <fullName evidence="2">Glyoxalase superfamily protein PhnB</fullName>
    </submittedName>
</protein>
<sequence length="130" mass="13656">MSIHPTLRYDDPRAAIAFLTTALGFREVAVHTGDDGGVAHAELAWDDGADTGVVLIGPRRAGGDRFDTGRTVVYLTCDDPDAVHARAAAAAAEITMAPVDQDYGSRECAVADPEGNTWSVGTYRPSAGRP</sequence>
<dbReference type="PANTHER" id="PTHR34109">
    <property type="entry name" value="BNAUNNG04460D PROTEIN-RELATED"/>
    <property type="match status" value="1"/>
</dbReference>
<dbReference type="RefSeq" id="WP_218899403.1">
    <property type="nucleotide sequence ID" value="NZ_BAAAJZ010000011.1"/>
</dbReference>
<dbReference type="InterPro" id="IPR029068">
    <property type="entry name" value="Glyas_Bleomycin-R_OHBP_Dase"/>
</dbReference>
<evidence type="ECO:0000313" key="3">
    <source>
        <dbReference type="Proteomes" id="UP000549695"/>
    </source>
</evidence>
<dbReference type="SUPFAM" id="SSF54593">
    <property type="entry name" value="Glyoxalase/Bleomycin resistance protein/Dihydroxybiphenyl dioxygenase"/>
    <property type="match status" value="1"/>
</dbReference>
<dbReference type="AlphaFoldDB" id="A0A852W8Z7"/>
<dbReference type="EMBL" id="JACCCZ010000001">
    <property type="protein sequence ID" value="NYG05050.1"/>
    <property type="molecule type" value="Genomic_DNA"/>
</dbReference>
<dbReference type="Pfam" id="PF00903">
    <property type="entry name" value="Glyoxalase"/>
    <property type="match status" value="1"/>
</dbReference>
<reference evidence="2 3" key="1">
    <citation type="submission" date="2020-07" db="EMBL/GenBank/DDBJ databases">
        <title>Sequencing the genomes of 1000 actinobacteria strains.</title>
        <authorList>
            <person name="Klenk H.-P."/>
        </authorList>
    </citation>
    <scope>NUCLEOTIDE SEQUENCE [LARGE SCALE GENOMIC DNA]</scope>
    <source>
        <strain evidence="2 3">DSM 44749</strain>
    </source>
</reference>
<dbReference type="InterPro" id="IPR037523">
    <property type="entry name" value="VOC_core"/>
</dbReference>
<comment type="caution">
    <text evidence="2">The sequence shown here is derived from an EMBL/GenBank/DDBJ whole genome shotgun (WGS) entry which is preliminary data.</text>
</comment>
<feature type="domain" description="VOC" evidence="1">
    <location>
        <begin position="1"/>
        <end position="123"/>
    </location>
</feature>
<dbReference type="PANTHER" id="PTHR34109:SF1">
    <property type="entry name" value="VOC DOMAIN-CONTAINING PROTEIN"/>
    <property type="match status" value="1"/>
</dbReference>
<dbReference type="Gene3D" id="3.30.720.120">
    <property type="match status" value="1"/>
</dbReference>
<name>A0A852W8Z7_PSEA5</name>
<accession>A0A852W8Z7</accession>
<evidence type="ECO:0000259" key="1">
    <source>
        <dbReference type="PROSITE" id="PS51819"/>
    </source>
</evidence>
<proteinExistence type="predicted"/>
<dbReference type="PROSITE" id="PS51819">
    <property type="entry name" value="VOC"/>
    <property type="match status" value="1"/>
</dbReference>